<evidence type="ECO:0000259" key="2">
    <source>
        <dbReference type="Pfam" id="PF24355"/>
    </source>
</evidence>
<name>A0A6G1K735_9PLEO</name>
<feature type="compositionally biased region" description="Polar residues" evidence="1">
    <location>
        <begin position="465"/>
        <end position="492"/>
    </location>
</feature>
<feature type="compositionally biased region" description="Polar residues" evidence="1">
    <location>
        <begin position="568"/>
        <end position="577"/>
    </location>
</feature>
<gene>
    <name evidence="3" type="ORF">K504DRAFT_382131</name>
</gene>
<dbReference type="OrthoDB" id="5413703at2759"/>
<dbReference type="Proteomes" id="UP000799428">
    <property type="component" value="Unassembled WGS sequence"/>
</dbReference>
<feature type="region of interest" description="Disordered" evidence="1">
    <location>
        <begin position="388"/>
        <end position="603"/>
    </location>
</feature>
<feature type="compositionally biased region" description="Polar residues" evidence="1">
    <location>
        <begin position="47"/>
        <end position="65"/>
    </location>
</feature>
<dbReference type="PANTHER" id="PTHR39611:SF1">
    <property type="entry name" value="HYDROXYPROLINE-RICH GLYCOPROTEIN DZ-HRGP"/>
    <property type="match status" value="1"/>
</dbReference>
<feature type="compositionally biased region" description="Polar residues" evidence="1">
    <location>
        <begin position="9"/>
        <end position="29"/>
    </location>
</feature>
<accession>A0A6G1K735</accession>
<feature type="compositionally biased region" description="Basic and acidic residues" evidence="1">
    <location>
        <begin position="533"/>
        <end position="554"/>
    </location>
</feature>
<dbReference type="InterPro" id="IPR055936">
    <property type="entry name" value="DUF7514"/>
</dbReference>
<feature type="region of interest" description="Disordered" evidence="1">
    <location>
        <begin position="121"/>
        <end position="198"/>
    </location>
</feature>
<reference evidence="3" key="1">
    <citation type="journal article" date="2020" name="Stud. Mycol.">
        <title>101 Dothideomycetes genomes: a test case for predicting lifestyles and emergence of pathogens.</title>
        <authorList>
            <person name="Haridas S."/>
            <person name="Albert R."/>
            <person name="Binder M."/>
            <person name="Bloem J."/>
            <person name="Labutti K."/>
            <person name="Salamov A."/>
            <person name="Andreopoulos B."/>
            <person name="Baker S."/>
            <person name="Barry K."/>
            <person name="Bills G."/>
            <person name="Bluhm B."/>
            <person name="Cannon C."/>
            <person name="Castanera R."/>
            <person name="Culley D."/>
            <person name="Daum C."/>
            <person name="Ezra D."/>
            <person name="Gonzalez J."/>
            <person name="Henrissat B."/>
            <person name="Kuo A."/>
            <person name="Liang C."/>
            <person name="Lipzen A."/>
            <person name="Lutzoni F."/>
            <person name="Magnuson J."/>
            <person name="Mondo S."/>
            <person name="Nolan M."/>
            <person name="Ohm R."/>
            <person name="Pangilinan J."/>
            <person name="Park H.-J."/>
            <person name="Ramirez L."/>
            <person name="Alfaro M."/>
            <person name="Sun H."/>
            <person name="Tritt A."/>
            <person name="Yoshinaga Y."/>
            <person name="Zwiers L.-H."/>
            <person name="Turgeon B."/>
            <person name="Goodwin S."/>
            <person name="Spatafora J."/>
            <person name="Crous P."/>
            <person name="Grigoriev I."/>
        </authorList>
    </citation>
    <scope>NUCLEOTIDE SEQUENCE</scope>
    <source>
        <strain evidence="3">CBS 279.74</strain>
    </source>
</reference>
<feature type="compositionally biased region" description="Polar residues" evidence="1">
    <location>
        <begin position="121"/>
        <end position="139"/>
    </location>
</feature>
<evidence type="ECO:0000313" key="4">
    <source>
        <dbReference type="Proteomes" id="UP000799428"/>
    </source>
</evidence>
<evidence type="ECO:0000256" key="1">
    <source>
        <dbReference type="SAM" id="MobiDB-lite"/>
    </source>
</evidence>
<keyword evidence="4" id="KW-1185">Reference proteome</keyword>
<dbReference type="EMBL" id="MU005772">
    <property type="protein sequence ID" value="KAF2708272.1"/>
    <property type="molecule type" value="Genomic_DNA"/>
</dbReference>
<sequence length="603" mass="67633">MAGYRNQPDHQTSYPSTYDQTYESRTYQTAAYGDSHYQEPLPRRSGSRASSTAPTDGPQQPLYNALNNAFDKSDTARGVDPDLIAQITAEVKKSVLDEIKLNGVSVAGLHQPAPAPLQAYVSQSPTSTSASYPSRNVHTPPSPKHTDYSGQSHGSASPDSLAYDPMFDGSGDTPTPRDHGGRNAPVDIPNDASRTRPAAASRMSYDFTPIEKMWQPLFDPQGLPTPRLGQFLRGLAVHLIDDYNPKKSLVIPPCKMLQFYNDVKLSDEIYPWQNIFGKMPCSSLTKIYRELRCEHHFVQENLAGVPIVPALTPRGFEAWMTVMIQAYPDTEYERLSKAVLDMPISNADDCKERFPKELPRRLFPNQENLQSQQRCAAILFAEGVGPLRRAPSFPPPPPMSHSNGPLPALERERSPYATKPADSRAVESDGEDDSPLSMPLERERKPYSSTPGGGKTYEDDRCQNMPPNSAQENHNRTQSTASQSQYRKYSQANDRRPRSPSFSSYGTRSDPNIMRSDPKVNYQPSRLYDSEEDNRRFSKNAEMKRNDWARRQAEDDSNPAAGGHQRRSTTGIDSSYDSPFDQYNIRPSNNTYDNRGGYEPRRY</sequence>
<feature type="domain" description="DUF7514" evidence="2">
    <location>
        <begin position="216"/>
        <end position="378"/>
    </location>
</feature>
<feature type="compositionally biased region" description="Polar residues" evidence="1">
    <location>
        <begin position="148"/>
        <end position="158"/>
    </location>
</feature>
<organism evidence="3 4">
    <name type="scientific">Pleomassaria siparia CBS 279.74</name>
    <dbReference type="NCBI Taxonomy" id="1314801"/>
    <lineage>
        <taxon>Eukaryota</taxon>
        <taxon>Fungi</taxon>
        <taxon>Dikarya</taxon>
        <taxon>Ascomycota</taxon>
        <taxon>Pezizomycotina</taxon>
        <taxon>Dothideomycetes</taxon>
        <taxon>Pleosporomycetidae</taxon>
        <taxon>Pleosporales</taxon>
        <taxon>Pleomassariaceae</taxon>
        <taxon>Pleomassaria</taxon>
    </lineage>
</organism>
<protein>
    <recommendedName>
        <fullName evidence="2">DUF7514 domain-containing protein</fullName>
    </recommendedName>
</protein>
<feature type="region of interest" description="Disordered" evidence="1">
    <location>
        <begin position="1"/>
        <end position="65"/>
    </location>
</feature>
<evidence type="ECO:0000313" key="3">
    <source>
        <dbReference type="EMBL" id="KAF2708272.1"/>
    </source>
</evidence>
<dbReference type="Pfam" id="PF24355">
    <property type="entry name" value="DUF7514"/>
    <property type="match status" value="1"/>
</dbReference>
<dbReference type="AlphaFoldDB" id="A0A6G1K735"/>
<feature type="compositionally biased region" description="Polar residues" evidence="1">
    <location>
        <begin position="500"/>
        <end position="510"/>
    </location>
</feature>
<proteinExistence type="predicted"/>
<dbReference type="PANTHER" id="PTHR39611">
    <property type="entry name" value="HYDROXYPROLINE-RICH GLYCOPROTEIN DZ-HRGP-RELATED"/>
    <property type="match status" value="1"/>
</dbReference>